<dbReference type="Gene3D" id="3.40.640.10">
    <property type="entry name" value="Type I PLP-dependent aspartate aminotransferase-like (Major domain)"/>
    <property type="match status" value="1"/>
</dbReference>
<reference evidence="4 5" key="1">
    <citation type="submission" date="2021-01" db="EMBL/GenBank/DDBJ databases">
        <title>Whole genome shotgun sequence of Verrucosispora lutea NBRC 106530.</title>
        <authorList>
            <person name="Komaki H."/>
            <person name="Tamura T."/>
        </authorList>
    </citation>
    <scope>NUCLEOTIDE SEQUENCE [LARGE SCALE GENOMIC DNA]</scope>
    <source>
        <strain evidence="4 5">NBRC 106530</strain>
    </source>
</reference>
<dbReference type="Pfam" id="PF00202">
    <property type="entry name" value="Aminotran_3"/>
    <property type="match status" value="1"/>
</dbReference>
<organism evidence="4 5">
    <name type="scientific">Micromonospora lutea</name>
    <dbReference type="NCBI Taxonomy" id="419825"/>
    <lineage>
        <taxon>Bacteria</taxon>
        <taxon>Bacillati</taxon>
        <taxon>Actinomycetota</taxon>
        <taxon>Actinomycetes</taxon>
        <taxon>Micromonosporales</taxon>
        <taxon>Micromonosporaceae</taxon>
        <taxon>Micromonospora</taxon>
    </lineage>
</organism>
<dbReference type="CDD" id="cd00610">
    <property type="entry name" value="OAT_like"/>
    <property type="match status" value="1"/>
</dbReference>
<name>A0ABQ4J1J1_9ACTN</name>
<sequence length="442" mass="46553">MDAGSPIAHWITTERSTFEERTPASAALFQRACRVMPGGDTRYSLAMHPYPSYVEKASGTRLYDADGNRLLDLIYNATSLIHGHVHPRVTEAIREQAGRATAVLAPNAAQIALAEQLCARVPSLQRLRFTNSGTEATMMMVKTARAFTGRDLVLKMDGSYHGTFDGMEINATAPGSARGVPYTAGVPANLADNVIVGSFNDTDGVVSLIEQYADRLAAVIVTPMASIGTWIPPTPGFLEAIRAATAAQDVLLLFDEVIAFRVAPGGAQQRYGVTPDLTAYGKVVGGGMPVGAYGGRADVMAVTDPAGGPRLAHAGTFNGNPVTAAAGLATLELLDAEAYQRLERVGELFADGLRDAFTDLDLPLAVRQVGSLVSVATTDRTPTGWAEVNAAMRLALLNRGVCGWGVFALPTVIDDAEIDEAVAAIHDALRVPAAALREVPVG</sequence>
<evidence type="ECO:0000313" key="4">
    <source>
        <dbReference type="EMBL" id="GIJ23900.1"/>
    </source>
</evidence>
<keyword evidence="5" id="KW-1185">Reference proteome</keyword>
<comment type="cofactor">
    <cofactor evidence="1">
        <name>pyridoxal 5'-phosphate</name>
        <dbReference type="ChEBI" id="CHEBI:597326"/>
    </cofactor>
</comment>
<evidence type="ECO:0000256" key="2">
    <source>
        <dbReference type="ARBA" id="ARBA00022898"/>
    </source>
</evidence>
<dbReference type="InterPro" id="IPR005814">
    <property type="entry name" value="Aminotrans_3"/>
</dbReference>
<keyword evidence="2 3" id="KW-0663">Pyridoxal phosphate</keyword>
<evidence type="ECO:0000256" key="3">
    <source>
        <dbReference type="RuleBase" id="RU003560"/>
    </source>
</evidence>
<accession>A0ABQ4J1J1</accession>
<dbReference type="PANTHER" id="PTHR43713:SF3">
    <property type="entry name" value="GLUTAMATE-1-SEMIALDEHYDE 2,1-AMINOMUTASE 1, CHLOROPLASTIC-RELATED"/>
    <property type="match status" value="1"/>
</dbReference>
<comment type="caution">
    <text evidence="4">The sequence shown here is derived from an EMBL/GenBank/DDBJ whole genome shotgun (WGS) entry which is preliminary data.</text>
</comment>
<dbReference type="InterPro" id="IPR015424">
    <property type="entry name" value="PyrdxlP-dep_Trfase"/>
</dbReference>
<evidence type="ECO:0000313" key="5">
    <source>
        <dbReference type="Proteomes" id="UP000643165"/>
    </source>
</evidence>
<dbReference type="Proteomes" id="UP000643165">
    <property type="component" value="Unassembled WGS sequence"/>
</dbReference>
<proteinExistence type="inferred from homology"/>
<dbReference type="InterPro" id="IPR015421">
    <property type="entry name" value="PyrdxlP-dep_Trfase_major"/>
</dbReference>
<protein>
    <submittedName>
        <fullName evidence="4">Glutamate-1-semialdehyde 2,1-aminomutase</fullName>
    </submittedName>
</protein>
<evidence type="ECO:0000256" key="1">
    <source>
        <dbReference type="ARBA" id="ARBA00001933"/>
    </source>
</evidence>
<dbReference type="EMBL" id="BOPB01000028">
    <property type="protein sequence ID" value="GIJ23900.1"/>
    <property type="molecule type" value="Genomic_DNA"/>
</dbReference>
<gene>
    <name evidence="4" type="primary">hemL_2</name>
    <name evidence="4" type="ORF">Vlu01_45240</name>
</gene>
<dbReference type="Gene3D" id="3.90.1150.10">
    <property type="entry name" value="Aspartate Aminotransferase, domain 1"/>
    <property type="match status" value="1"/>
</dbReference>
<dbReference type="PANTHER" id="PTHR43713">
    <property type="entry name" value="GLUTAMATE-1-SEMIALDEHYDE 2,1-AMINOMUTASE"/>
    <property type="match status" value="1"/>
</dbReference>
<dbReference type="SUPFAM" id="SSF53383">
    <property type="entry name" value="PLP-dependent transferases"/>
    <property type="match status" value="1"/>
</dbReference>
<dbReference type="InterPro" id="IPR015422">
    <property type="entry name" value="PyrdxlP-dep_Trfase_small"/>
</dbReference>
<comment type="similarity">
    <text evidence="3">Belongs to the class-III pyridoxal-phosphate-dependent aminotransferase family.</text>
</comment>
<dbReference type="PIRSF" id="PIRSF000521">
    <property type="entry name" value="Transaminase_4ab_Lys_Orn"/>
    <property type="match status" value="1"/>
</dbReference>